<evidence type="ECO:0000256" key="2">
    <source>
        <dbReference type="ARBA" id="ARBA00022670"/>
    </source>
</evidence>
<dbReference type="GO" id="GO:0008233">
    <property type="term" value="F:peptidase activity"/>
    <property type="evidence" value="ECO:0007669"/>
    <property type="project" value="UniProtKB-KW"/>
</dbReference>
<sequence>MSQKKIKSSGERCFCAQIRAATEEENERKFIISFSSEEPYLRWFGPEILSHEEGAMDLGRLNEMGVLLFNHHRDQVVGKVLRAWIENGRGMAEVEFDDDEFSETIRKKVASGTLKGVSVSYRVSVWEEVEAGATSSNGKHVGPCSIAKKWEAFEISIATVPADPSVGVGRSLEEMELKMWHMERQLEINRNYL</sequence>
<dbReference type="KEGG" id="cpro:CPRO_13860"/>
<reference evidence="6" key="3">
    <citation type="submission" date="2016-11" db="EMBL/GenBank/DDBJ databases">
        <authorList>
            <person name="Varghese N."/>
            <person name="Submissions S."/>
        </authorList>
    </citation>
    <scope>NUCLEOTIDE SEQUENCE</scope>
    <source>
        <strain evidence="6">DSM 1682</strain>
    </source>
</reference>
<reference evidence="8" key="4">
    <citation type="submission" date="2016-11" db="EMBL/GenBank/DDBJ databases">
        <authorList>
            <person name="Jaros S."/>
            <person name="Januszkiewicz K."/>
            <person name="Wedrychowicz H."/>
        </authorList>
    </citation>
    <scope>NUCLEOTIDE SEQUENCE [LARGE SCALE GENOMIC DNA]</scope>
    <source>
        <strain evidence="8">DSM 1682</strain>
    </source>
</reference>
<dbReference type="Proteomes" id="UP000068026">
    <property type="component" value="Chromosome"/>
</dbReference>
<keyword evidence="3" id="KW-0378">Hydrolase</keyword>
<evidence type="ECO:0000313" key="7">
    <source>
        <dbReference type="Proteomes" id="UP000068026"/>
    </source>
</evidence>
<proteinExistence type="predicted"/>
<protein>
    <submittedName>
        <fullName evidence="5">Caudovirus prohead protease</fullName>
    </submittedName>
    <submittedName>
        <fullName evidence="6">Prohead serine protease</fullName>
    </submittedName>
</protein>
<feature type="domain" description="Prohead serine protease" evidence="4">
    <location>
        <begin position="66"/>
        <end position="175"/>
    </location>
</feature>
<evidence type="ECO:0000256" key="3">
    <source>
        <dbReference type="ARBA" id="ARBA00022801"/>
    </source>
</evidence>
<reference evidence="7" key="2">
    <citation type="submission" date="2016-01" db="EMBL/GenBank/DDBJ databases">
        <authorList>
            <person name="Poehlein A."/>
            <person name="Schlien K."/>
            <person name="Gottschalk G."/>
            <person name="Buckel W."/>
            <person name="Daniel R."/>
        </authorList>
    </citation>
    <scope>NUCLEOTIDE SEQUENCE [LARGE SCALE GENOMIC DNA]</scope>
    <source>
        <strain evidence="7">X2</strain>
    </source>
</reference>
<keyword evidence="1" id="KW-1188">Viral release from host cell</keyword>
<dbReference type="RefSeq" id="WP_082754264.1">
    <property type="nucleotide sequence ID" value="NZ_CP014223.1"/>
</dbReference>
<dbReference type="GO" id="GO:0006508">
    <property type="term" value="P:proteolysis"/>
    <property type="evidence" value="ECO:0007669"/>
    <property type="project" value="UniProtKB-KW"/>
</dbReference>
<evidence type="ECO:0000259" key="4">
    <source>
        <dbReference type="Pfam" id="PF04586"/>
    </source>
</evidence>
<gene>
    <name evidence="5" type="ORF">CPRO_13860</name>
    <name evidence="6" type="ORF">SAMN02745151_01197</name>
</gene>
<dbReference type="Proteomes" id="UP000184204">
    <property type="component" value="Unassembled WGS sequence"/>
</dbReference>
<dbReference type="OrthoDB" id="9806592at2"/>
<organism evidence="6 8">
    <name type="scientific">Anaerotignum propionicum DSM 1682</name>
    <dbReference type="NCBI Taxonomy" id="991789"/>
    <lineage>
        <taxon>Bacteria</taxon>
        <taxon>Bacillati</taxon>
        <taxon>Bacillota</taxon>
        <taxon>Clostridia</taxon>
        <taxon>Lachnospirales</taxon>
        <taxon>Anaerotignaceae</taxon>
        <taxon>Anaerotignum</taxon>
    </lineage>
</organism>
<keyword evidence="7" id="KW-1185">Reference proteome</keyword>
<dbReference type="Pfam" id="PF04586">
    <property type="entry name" value="Peptidase_S78"/>
    <property type="match status" value="1"/>
</dbReference>
<evidence type="ECO:0000313" key="6">
    <source>
        <dbReference type="EMBL" id="SHE60322.1"/>
    </source>
</evidence>
<reference evidence="5 7" key="1">
    <citation type="journal article" date="2016" name="Genome Announc.">
        <title>Complete Genome Sequence of the Amino Acid-Fermenting Clostridium propionicum X2 (DSM 1682).</title>
        <authorList>
            <person name="Poehlein A."/>
            <person name="Schlien K."/>
            <person name="Chowdhury N.P."/>
            <person name="Gottschalk G."/>
            <person name="Buckel W."/>
            <person name="Daniel R."/>
        </authorList>
    </citation>
    <scope>NUCLEOTIDE SEQUENCE [LARGE SCALE GENOMIC DNA]</scope>
    <source>
        <strain evidence="5 7">X2</strain>
    </source>
</reference>
<name>A0A0X1U7R2_ANAPI</name>
<evidence type="ECO:0000313" key="8">
    <source>
        <dbReference type="Proteomes" id="UP000184204"/>
    </source>
</evidence>
<dbReference type="EMBL" id="CP014223">
    <property type="protein sequence ID" value="AMJ40979.1"/>
    <property type="molecule type" value="Genomic_DNA"/>
</dbReference>
<dbReference type="AlphaFoldDB" id="A0A0X1U7R2"/>
<keyword evidence="2 6" id="KW-0645">Protease</keyword>
<dbReference type="InterPro" id="IPR054613">
    <property type="entry name" value="Peptidase_S78_dom"/>
</dbReference>
<dbReference type="EMBL" id="FQUA01000004">
    <property type="protein sequence ID" value="SHE60322.1"/>
    <property type="molecule type" value="Genomic_DNA"/>
</dbReference>
<evidence type="ECO:0000256" key="1">
    <source>
        <dbReference type="ARBA" id="ARBA00022612"/>
    </source>
</evidence>
<evidence type="ECO:0000313" key="5">
    <source>
        <dbReference type="EMBL" id="AMJ40979.1"/>
    </source>
</evidence>
<accession>A0A0X1U7R2</accession>